<dbReference type="RefSeq" id="WP_143876115.1">
    <property type="nucleotide sequence ID" value="NZ_PJMW01000002.1"/>
</dbReference>
<gene>
    <name evidence="1" type="ORF">ATK86_5491</name>
</gene>
<evidence type="ECO:0008006" key="3">
    <source>
        <dbReference type="Google" id="ProtNLM"/>
    </source>
</evidence>
<protein>
    <recommendedName>
        <fullName evidence="3">HipA-like protein</fullName>
    </recommendedName>
</protein>
<sequence length="259" mass="28619">MRYREPGLEIHSFDTITDEYGGTNDSWWGQATMHVKAQDGDCPYMVANELIGVRLAGALGLPVLPGEVATLADGRIAWATPQIRYQGITPPPTHKAEDVLTLYSSTVAGAVVFDCWIQNHDRYIENLLFHPRLGMWLIDHEDSLAGRKGEGFGSIPTPSTGLTSHAFRGMHLDEADVQYWIRRVRVIPKPVIELALNEAYERGLLVPKTHAAHLLKLLLARQSEIESLVKGLMTIDSPSKIAKVIPLRPGGQAELPFPS</sequence>
<dbReference type="EMBL" id="PJMW01000002">
    <property type="protein sequence ID" value="PKV81045.1"/>
    <property type="molecule type" value="Genomic_DNA"/>
</dbReference>
<accession>A0A2N3VHI2</accession>
<evidence type="ECO:0000313" key="1">
    <source>
        <dbReference type="EMBL" id="PKV81045.1"/>
    </source>
</evidence>
<keyword evidence="2" id="KW-1185">Reference proteome</keyword>
<proteinExistence type="predicted"/>
<reference evidence="1 2" key="1">
    <citation type="submission" date="2017-12" db="EMBL/GenBank/DDBJ databases">
        <title>Sequencing the genomes of 1000 Actinobacteria strains.</title>
        <authorList>
            <person name="Klenk H.-P."/>
        </authorList>
    </citation>
    <scope>NUCLEOTIDE SEQUENCE [LARGE SCALE GENOMIC DNA]</scope>
    <source>
        <strain evidence="1 2">DSM 44489</strain>
    </source>
</reference>
<dbReference type="AlphaFoldDB" id="A0A2N3VHI2"/>
<evidence type="ECO:0000313" key="2">
    <source>
        <dbReference type="Proteomes" id="UP000233766"/>
    </source>
</evidence>
<dbReference type="Proteomes" id="UP000233766">
    <property type="component" value="Unassembled WGS sequence"/>
</dbReference>
<dbReference type="OrthoDB" id="9812605at2"/>
<organism evidence="1 2">
    <name type="scientific">Nocardia fluminea</name>
    <dbReference type="NCBI Taxonomy" id="134984"/>
    <lineage>
        <taxon>Bacteria</taxon>
        <taxon>Bacillati</taxon>
        <taxon>Actinomycetota</taxon>
        <taxon>Actinomycetes</taxon>
        <taxon>Mycobacteriales</taxon>
        <taxon>Nocardiaceae</taxon>
        <taxon>Nocardia</taxon>
    </lineage>
</organism>
<comment type="caution">
    <text evidence="1">The sequence shown here is derived from an EMBL/GenBank/DDBJ whole genome shotgun (WGS) entry which is preliminary data.</text>
</comment>
<name>A0A2N3VHI2_9NOCA</name>